<dbReference type="EMBL" id="JXBB01000005">
    <property type="protein sequence ID" value="OAR05103.1"/>
    <property type="molecule type" value="Genomic_DNA"/>
</dbReference>
<comment type="caution">
    <text evidence="2">The sequence shown here is derived from an EMBL/GenBank/DDBJ whole genome shotgun (WGS) entry which is preliminary data.</text>
</comment>
<organism evidence="2 3">
    <name type="scientific">Hydrogenibacillus schlegelii</name>
    <name type="common">Bacillus schlegelii</name>
    <dbReference type="NCBI Taxonomy" id="1484"/>
    <lineage>
        <taxon>Bacteria</taxon>
        <taxon>Bacillati</taxon>
        <taxon>Bacillota</taxon>
        <taxon>Bacilli</taxon>
        <taxon>Bacillales</taxon>
        <taxon>Bacillales Family X. Incertae Sedis</taxon>
        <taxon>Hydrogenibacillus</taxon>
    </lineage>
</organism>
<keyword evidence="3" id="KW-1185">Reference proteome</keyword>
<protein>
    <recommendedName>
        <fullName evidence="4">PrcB C-terminal domain-containing protein</fullName>
    </recommendedName>
</protein>
<name>A0A132NAF1_HYDSH</name>
<reference evidence="2 3" key="1">
    <citation type="submission" date="2015-09" db="EMBL/GenBank/DDBJ databases">
        <title>Draft genome sequence of Hydrogenibacillus schlegelii DSM 2000.</title>
        <authorList>
            <person name="Hemp J."/>
        </authorList>
    </citation>
    <scope>NUCLEOTIDE SEQUENCE [LARGE SCALE GENOMIC DNA]</scope>
    <source>
        <strain evidence="2 3">MA 48</strain>
    </source>
</reference>
<gene>
    <name evidence="2" type="ORF">SA87_06285</name>
</gene>
<feature type="compositionally biased region" description="Polar residues" evidence="1">
    <location>
        <begin position="47"/>
        <end position="62"/>
    </location>
</feature>
<sequence length="207" mass="22754">MMIYHPTSRSILSILMIILMALIGACQGPGAGHERGEAEHGGRTVNRDTVNGGSANGETMNGKQPLPIAFRVVASEKTLPADFTSVAPEDVLIRLATNDDNLKALWSYFGLRNSMPSVPWDREFILFLGTGEPSNCPLHVKGITFDRDRGRLKLHLEKYTEPGSVCYANFSPRTFALALPREPMNSGWREVQVLGVPREPVVPLETP</sequence>
<dbReference type="Proteomes" id="UP000243024">
    <property type="component" value="Unassembled WGS sequence"/>
</dbReference>
<proteinExistence type="predicted"/>
<dbReference type="AlphaFoldDB" id="A0A132NAF1"/>
<accession>A0A132NAF1</accession>
<evidence type="ECO:0000256" key="1">
    <source>
        <dbReference type="SAM" id="MobiDB-lite"/>
    </source>
</evidence>
<evidence type="ECO:0000313" key="2">
    <source>
        <dbReference type="EMBL" id="OAR05103.1"/>
    </source>
</evidence>
<dbReference type="RefSeq" id="WP_066198914.1">
    <property type="nucleotide sequence ID" value="NZ_CBCSAS010000019.1"/>
</dbReference>
<feature type="compositionally biased region" description="Basic and acidic residues" evidence="1">
    <location>
        <begin position="32"/>
        <end position="46"/>
    </location>
</feature>
<feature type="region of interest" description="Disordered" evidence="1">
    <location>
        <begin position="30"/>
        <end position="62"/>
    </location>
</feature>
<evidence type="ECO:0000313" key="3">
    <source>
        <dbReference type="Proteomes" id="UP000243024"/>
    </source>
</evidence>
<evidence type="ECO:0008006" key="4">
    <source>
        <dbReference type="Google" id="ProtNLM"/>
    </source>
</evidence>